<dbReference type="InterPro" id="IPR035674">
    <property type="entry name" value="ERdj5_TRX_C"/>
</dbReference>
<dbReference type="PANTHER" id="PTHR44340:SF1">
    <property type="entry name" value="DNAJ HOMOLOG SUBFAMILY C MEMBER 10"/>
    <property type="match status" value="1"/>
</dbReference>
<dbReference type="PROSITE" id="PS51352">
    <property type="entry name" value="THIOREDOXIN_2"/>
    <property type="match status" value="2"/>
</dbReference>
<keyword evidence="7" id="KW-0732">Signal</keyword>
<dbReference type="SMART" id="SM00271">
    <property type="entry name" value="DnaJ"/>
    <property type="match status" value="1"/>
</dbReference>
<evidence type="ECO:0000256" key="5">
    <source>
        <dbReference type="ARBA" id="ARBA00035002"/>
    </source>
</evidence>
<feature type="signal peptide" evidence="7">
    <location>
        <begin position="1"/>
        <end position="20"/>
    </location>
</feature>
<dbReference type="InterPro" id="IPR013766">
    <property type="entry name" value="Thioredoxin_domain"/>
</dbReference>
<dbReference type="SUPFAM" id="SSF52833">
    <property type="entry name" value="Thioredoxin-like"/>
    <property type="match status" value="5"/>
</dbReference>
<dbReference type="Pfam" id="PF00085">
    <property type="entry name" value="Thioredoxin"/>
    <property type="match status" value="3"/>
</dbReference>
<evidence type="ECO:0000259" key="9">
    <source>
        <dbReference type="PROSITE" id="PS51352"/>
    </source>
</evidence>
<evidence type="ECO:0000256" key="3">
    <source>
        <dbReference type="ARBA" id="ARBA00020921"/>
    </source>
</evidence>
<reference evidence="11" key="1">
    <citation type="submission" date="2025-08" db="UniProtKB">
        <authorList>
            <consortium name="RefSeq"/>
        </authorList>
    </citation>
    <scope>IDENTIFICATION</scope>
</reference>
<comment type="subcellular location">
    <subcellularLocation>
        <location evidence="1">Endoplasmic reticulum membrane</location>
        <topology evidence="1">Single-pass type IV membrane protein</topology>
    </subcellularLocation>
</comment>
<dbReference type="PROSITE" id="PS00194">
    <property type="entry name" value="THIOREDOXIN_1"/>
    <property type="match status" value="3"/>
</dbReference>
<accession>A0ABM1W2Q3</accession>
<feature type="chain" id="PRO_5046924663" description="DnaJ homolog subfamily C member 10" evidence="7">
    <location>
        <begin position="21"/>
        <end position="731"/>
    </location>
</feature>
<dbReference type="PRINTS" id="PR00625">
    <property type="entry name" value="JDOMAIN"/>
</dbReference>
<sequence>MVNLCHQALVLLALVYVTLAGEDFYALLGVDKGASVKEIRKAFKKLAISKHPDKNADKPEAHDEFIKINRAYEVLKDEELRKRYDQFGEEGLKDEQQRGRRYESWQWYQQNFGEELNFILLAKNFYILNKQSVEGTGEPWFINFYSTYCSHCHDLAPTKRKYHGERSTDAMVDEALRNVKATRYELKSGNFKAYVEDEDNLMPWLITFCGDGGGESNIFLFYKWADLVKVGRIHCDTDADLCKKLGRQHGTFFYTAENVRKDQGYEVTSLDAQEIAKDVLQQLPDMEILDAKQLAKIVDRFREDTWLVHFVDNPNNHDLELRKLPALLQDYRVGRVDCSKMHTACLRLHVVKYPTFILFKEQGGREVYYGGRVTAHDVSAFVHDSADAPMENLSPEDFPDRVVLSQDPWFVDFFAPWCPPCMRLLPEFKKASKFSEEDVNFGTVDCTVHAGLCNKYNIHSYPTTIFYNASVPHQYHGHHTAKHLLEFIEDTMRPPVISLSRETFMDKVYNKPEDEVWLVDFFAPWCGPCQQLAPEWRKLAKMLKDTKKVYVAQVDCQAQQSLCQSQGVRSYPLMRLYPTGSTKASQHYKYNGWHRDAGSLRNWAYEFLPSKVVTLTSSNFQQLVLESSSSWIVDYYAPWCGHCQVFRPEFERVAEAIEDFAKAGKVDCDSEPNICNKAAVRAYPTVRFYKGSKRGERQHANGWDIQSQSAEEIIKYMKTHSSRPQKTKDEL</sequence>
<evidence type="ECO:0000259" key="8">
    <source>
        <dbReference type="PROSITE" id="PS50076"/>
    </source>
</evidence>
<comment type="function">
    <text evidence="5">Plays an important role in regulating the size of autophagosomes during the formation process.</text>
</comment>
<dbReference type="PROSITE" id="PS00636">
    <property type="entry name" value="DNAJ_1"/>
    <property type="match status" value="1"/>
</dbReference>
<protein>
    <recommendedName>
        <fullName evidence="2">DnaJ homolog subfamily C member 10</fullName>
    </recommendedName>
    <alternativeName>
        <fullName evidence="3">DnaJ homolog subfamily C member 16</fullName>
    </alternativeName>
    <alternativeName>
        <fullName evidence="6">Endoplasmic reticulum DNA J domain-containing protein 8</fullName>
    </alternativeName>
</protein>
<keyword evidence="4" id="KW-0072">Autophagy</keyword>
<dbReference type="CDD" id="cd06257">
    <property type="entry name" value="DnaJ"/>
    <property type="match status" value="1"/>
</dbReference>
<organism evidence="10 11">
    <name type="scientific">Aplysia californica</name>
    <name type="common">California sea hare</name>
    <dbReference type="NCBI Taxonomy" id="6500"/>
    <lineage>
        <taxon>Eukaryota</taxon>
        <taxon>Metazoa</taxon>
        <taxon>Spiralia</taxon>
        <taxon>Lophotrochozoa</taxon>
        <taxon>Mollusca</taxon>
        <taxon>Gastropoda</taxon>
        <taxon>Heterobranchia</taxon>
        <taxon>Euthyneura</taxon>
        <taxon>Tectipleura</taxon>
        <taxon>Aplysiida</taxon>
        <taxon>Aplysioidea</taxon>
        <taxon>Aplysiidae</taxon>
        <taxon>Aplysia</taxon>
    </lineage>
</organism>
<evidence type="ECO:0000313" key="10">
    <source>
        <dbReference type="Proteomes" id="UP000694888"/>
    </source>
</evidence>
<dbReference type="Gene3D" id="3.40.30.10">
    <property type="entry name" value="Glutaredoxin"/>
    <property type="match status" value="5"/>
</dbReference>
<evidence type="ECO:0000256" key="6">
    <source>
        <dbReference type="ARBA" id="ARBA00035043"/>
    </source>
</evidence>
<dbReference type="PRINTS" id="PR00421">
    <property type="entry name" value="THIOREDOXIN"/>
</dbReference>
<dbReference type="CDD" id="cd03004">
    <property type="entry name" value="PDI_a_ERdj5_C"/>
    <property type="match status" value="2"/>
</dbReference>
<dbReference type="PANTHER" id="PTHR44340">
    <property type="entry name" value="DNAJ HOMOLOG SUBFAMILY C MEMBER 10"/>
    <property type="match status" value="1"/>
</dbReference>
<dbReference type="InterPro" id="IPR017937">
    <property type="entry name" value="Thioredoxin_CS"/>
</dbReference>
<dbReference type="PROSITE" id="PS50076">
    <property type="entry name" value="DNAJ_2"/>
    <property type="match status" value="1"/>
</dbReference>
<keyword evidence="10" id="KW-1185">Reference proteome</keyword>
<evidence type="ECO:0000256" key="4">
    <source>
        <dbReference type="ARBA" id="ARBA00023006"/>
    </source>
</evidence>
<dbReference type="InterPro" id="IPR052460">
    <property type="entry name" value="ER_disulfide_reductase"/>
</dbReference>
<feature type="domain" description="Thioredoxin" evidence="9">
    <location>
        <begin position="611"/>
        <end position="722"/>
    </location>
</feature>
<dbReference type="RefSeq" id="XP_035828946.1">
    <property type="nucleotide sequence ID" value="XM_035973053.1"/>
</dbReference>
<dbReference type="InterPro" id="IPR018253">
    <property type="entry name" value="DnaJ_domain_CS"/>
</dbReference>
<feature type="domain" description="J" evidence="8">
    <location>
        <begin position="23"/>
        <end position="88"/>
    </location>
</feature>
<dbReference type="CDD" id="cd02961">
    <property type="entry name" value="PDI_a_family"/>
    <property type="match status" value="1"/>
</dbReference>
<feature type="domain" description="Thioredoxin" evidence="9">
    <location>
        <begin position="460"/>
        <end position="609"/>
    </location>
</feature>
<dbReference type="InterPro" id="IPR001623">
    <property type="entry name" value="DnaJ_domain"/>
</dbReference>
<name>A0ABM1W2Q3_APLCA</name>
<evidence type="ECO:0000256" key="1">
    <source>
        <dbReference type="ARBA" id="ARBA00004163"/>
    </source>
</evidence>
<evidence type="ECO:0000313" key="11">
    <source>
        <dbReference type="RefSeq" id="XP_035828946.1"/>
    </source>
</evidence>
<evidence type="ECO:0000256" key="7">
    <source>
        <dbReference type="SAM" id="SignalP"/>
    </source>
</evidence>
<dbReference type="InterPro" id="IPR036869">
    <property type="entry name" value="J_dom_sf"/>
</dbReference>
<dbReference type="InterPro" id="IPR036249">
    <property type="entry name" value="Thioredoxin-like_sf"/>
</dbReference>
<dbReference type="SUPFAM" id="SSF46565">
    <property type="entry name" value="Chaperone J-domain"/>
    <property type="match status" value="1"/>
</dbReference>
<gene>
    <name evidence="11" type="primary">LOC101859207</name>
</gene>
<dbReference type="Gene3D" id="1.10.287.110">
    <property type="entry name" value="DnaJ domain"/>
    <property type="match status" value="1"/>
</dbReference>
<dbReference type="Pfam" id="PF00226">
    <property type="entry name" value="DnaJ"/>
    <property type="match status" value="1"/>
</dbReference>
<proteinExistence type="predicted"/>
<dbReference type="Proteomes" id="UP000694888">
    <property type="component" value="Unplaced"/>
</dbReference>
<evidence type="ECO:0000256" key="2">
    <source>
        <dbReference type="ARBA" id="ARBA00020920"/>
    </source>
</evidence>
<dbReference type="GeneID" id="101859207"/>